<keyword evidence="6" id="KW-1185">Reference proteome</keyword>
<dbReference type="PROSITE" id="PS50012">
    <property type="entry name" value="RCC1_3"/>
    <property type="match status" value="1"/>
</dbReference>
<evidence type="ECO:0000256" key="1">
    <source>
        <dbReference type="ARBA" id="ARBA00023002"/>
    </source>
</evidence>
<feature type="domain" description="Gfo/Idh/MocA-like oxidoreductase N-terminal" evidence="3">
    <location>
        <begin position="6"/>
        <end position="120"/>
    </location>
</feature>
<dbReference type="EMBL" id="SDPN01000009">
    <property type="protein sequence ID" value="RXZ71821.1"/>
    <property type="molecule type" value="Genomic_DNA"/>
</dbReference>
<gene>
    <name evidence="5" type="ORF">ESP51_06710</name>
</gene>
<dbReference type="Pfam" id="PF01408">
    <property type="entry name" value="GFO_IDH_MocA"/>
    <property type="match status" value="1"/>
</dbReference>
<dbReference type="InterPro" id="IPR000408">
    <property type="entry name" value="Reg_chr_condens"/>
</dbReference>
<keyword evidence="2" id="KW-0520">NAD</keyword>
<dbReference type="Proteomes" id="UP000293865">
    <property type="component" value="Unassembled WGS sequence"/>
</dbReference>
<sequence length="373" mass="39147">MSNQRIRIGVIGAGDVTRLYLPDLGGHEDLEVVAVGDRNPDRAEECADRYGILRHGDVASVLEARDVDLVLNLTSPASHLAITRAALEHGKHVFSEKPLGTDLDEARAVLAVAERAGLVIGCAPDAHLWNGFQDALRLLRDGAVGEAVFARCQAVLAGPESWHPRPQFLYAHGGGPLLDIGPYYLTAMIVALGPVSRVRAVGTAKSPTRTIGSGPLAGTEFPVEVPSLTTAILEFASGIAGTVLLTFDSASHRGGGLEILGTRGTLRTPDPNLHEGPSAVMAAGSTEWRDVPLGSSGAGRPGGLVNLARHLRGLEPLRVGSDLAFHVLETMLAIDQAASRGRSVEVHSRCHSPEPLPAGWDAGLLATAVPSER</sequence>
<dbReference type="SUPFAM" id="SSF51735">
    <property type="entry name" value="NAD(P)-binding Rossmann-fold domains"/>
    <property type="match status" value="1"/>
</dbReference>
<dbReference type="Pfam" id="PF22725">
    <property type="entry name" value="GFO_IDH_MocA_C3"/>
    <property type="match status" value="1"/>
</dbReference>
<evidence type="ECO:0000259" key="3">
    <source>
        <dbReference type="Pfam" id="PF01408"/>
    </source>
</evidence>
<dbReference type="GO" id="GO:0016491">
    <property type="term" value="F:oxidoreductase activity"/>
    <property type="evidence" value="ECO:0007669"/>
    <property type="project" value="UniProtKB-KW"/>
</dbReference>
<dbReference type="PANTHER" id="PTHR43818:SF11">
    <property type="entry name" value="BCDNA.GH03377"/>
    <property type="match status" value="1"/>
</dbReference>
<dbReference type="PANTHER" id="PTHR43818">
    <property type="entry name" value="BCDNA.GH03377"/>
    <property type="match status" value="1"/>
</dbReference>
<dbReference type="InterPro" id="IPR000683">
    <property type="entry name" value="Gfo/Idh/MocA-like_OxRdtase_N"/>
</dbReference>
<accession>A0A4Q2L6H1</accession>
<evidence type="ECO:0000256" key="2">
    <source>
        <dbReference type="ARBA" id="ARBA00023027"/>
    </source>
</evidence>
<evidence type="ECO:0000313" key="6">
    <source>
        <dbReference type="Proteomes" id="UP000293865"/>
    </source>
</evidence>
<dbReference type="Gene3D" id="3.30.360.10">
    <property type="entry name" value="Dihydrodipicolinate Reductase, domain 2"/>
    <property type="match status" value="1"/>
</dbReference>
<evidence type="ECO:0000259" key="4">
    <source>
        <dbReference type="Pfam" id="PF22725"/>
    </source>
</evidence>
<organism evidence="5 6">
    <name type="scientific">Agromyces albus</name>
    <dbReference type="NCBI Taxonomy" id="205332"/>
    <lineage>
        <taxon>Bacteria</taxon>
        <taxon>Bacillati</taxon>
        <taxon>Actinomycetota</taxon>
        <taxon>Actinomycetes</taxon>
        <taxon>Micrococcales</taxon>
        <taxon>Microbacteriaceae</taxon>
        <taxon>Agromyces</taxon>
    </lineage>
</organism>
<comment type="caution">
    <text evidence="5">The sequence shown here is derived from an EMBL/GenBank/DDBJ whole genome shotgun (WGS) entry which is preliminary data.</text>
</comment>
<keyword evidence="1" id="KW-0560">Oxidoreductase</keyword>
<dbReference type="SUPFAM" id="SSF55347">
    <property type="entry name" value="Glyceraldehyde-3-phosphate dehydrogenase-like, C-terminal domain"/>
    <property type="match status" value="1"/>
</dbReference>
<dbReference type="InterPro" id="IPR050463">
    <property type="entry name" value="Gfo/Idh/MocA_oxidrdct_glycsds"/>
</dbReference>
<dbReference type="InterPro" id="IPR036291">
    <property type="entry name" value="NAD(P)-bd_dom_sf"/>
</dbReference>
<proteinExistence type="predicted"/>
<reference evidence="5 6" key="1">
    <citation type="submission" date="2019-01" db="EMBL/GenBank/DDBJ databases">
        <title>Agromyces.</title>
        <authorList>
            <person name="Li J."/>
        </authorList>
    </citation>
    <scope>NUCLEOTIDE SEQUENCE [LARGE SCALE GENOMIC DNA]</scope>
    <source>
        <strain evidence="5 6">DSM 15934</strain>
    </source>
</reference>
<dbReference type="GO" id="GO:0000166">
    <property type="term" value="F:nucleotide binding"/>
    <property type="evidence" value="ECO:0007669"/>
    <property type="project" value="InterPro"/>
</dbReference>
<evidence type="ECO:0000313" key="5">
    <source>
        <dbReference type="EMBL" id="RXZ71821.1"/>
    </source>
</evidence>
<dbReference type="InterPro" id="IPR055170">
    <property type="entry name" value="GFO_IDH_MocA-like_dom"/>
</dbReference>
<protein>
    <submittedName>
        <fullName evidence="5">Gfo/Idh/MocA family oxidoreductase</fullName>
    </submittedName>
</protein>
<dbReference type="AlphaFoldDB" id="A0A4Q2L6H1"/>
<name>A0A4Q2L6H1_9MICO</name>
<feature type="domain" description="GFO/IDH/MocA-like oxidoreductase" evidence="4">
    <location>
        <begin position="132"/>
        <end position="267"/>
    </location>
</feature>
<dbReference type="RefSeq" id="WP_129520128.1">
    <property type="nucleotide sequence ID" value="NZ_SDPN01000009.1"/>
</dbReference>
<dbReference type="Gene3D" id="3.40.50.720">
    <property type="entry name" value="NAD(P)-binding Rossmann-like Domain"/>
    <property type="match status" value="1"/>
</dbReference>
<dbReference type="OrthoDB" id="9776544at2"/>